<evidence type="ECO:0000313" key="8">
    <source>
        <dbReference type="EMBL" id="KYZ76501.1"/>
    </source>
</evidence>
<comment type="caution">
    <text evidence="8">The sequence shown here is derived from an EMBL/GenBank/DDBJ whole genome shotgun (WGS) entry which is preliminary data.</text>
</comment>
<evidence type="ECO:0000313" key="9">
    <source>
        <dbReference type="Proteomes" id="UP000076268"/>
    </source>
</evidence>
<dbReference type="AlphaFoldDB" id="A0A154BRE4"/>
<keyword evidence="4 5" id="KW-0975">Bacterial flagellum</keyword>
<comment type="function">
    <text evidence="5">Required for morphogenesis and for the elongation of the flagellar filament by facilitating polymerization of the flagellin monomers at the tip of growing filament. Forms a capping structure, which prevents flagellin subunits (transported through the central channel of the flagellum) from leaking out without polymerization at the distal end.</text>
</comment>
<name>A0A154BRE4_ANASB</name>
<evidence type="ECO:0000256" key="4">
    <source>
        <dbReference type="ARBA" id="ARBA00023143"/>
    </source>
</evidence>
<dbReference type="OrthoDB" id="9776025at2"/>
<dbReference type="Proteomes" id="UP000076268">
    <property type="component" value="Unassembled WGS sequence"/>
</dbReference>
<dbReference type="GO" id="GO:0007155">
    <property type="term" value="P:cell adhesion"/>
    <property type="evidence" value="ECO:0007669"/>
    <property type="project" value="InterPro"/>
</dbReference>
<comment type="similarity">
    <text evidence="1 5">Belongs to the FliD family.</text>
</comment>
<organism evidence="8 9">
    <name type="scientific">Anaerosporomusa subterranea</name>
    <dbReference type="NCBI Taxonomy" id="1794912"/>
    <lineage>
        <taxon>Bacteria</taxon>
        <taxon>Bacillati</taxon>
        <taxon>Bacillota</taxon>
        <taxon>Negativicutes</taxon>
        <taxon>Acetonemataceae</taxon>
        <taxon>Anaerosporomusa</taxon>
    </lineage>
</organism>
<evidence type="ECO:0000256" key="1">
    <source>
        <dbReference type="ARBA" id="ARBA00009764"/>
    </source>
</evidence>
<comment type="subunit">
    <text evidence="2 5">Homopentamer.</text>
</comment>
<dbReference type="GO" id="GO:0071973">
    <property type="term" value="P:bacterial-type flagellum-dependent cell motility"/>
    <property type="evidence" value="ECO:0007669"/>
    <property type="project" value="TreeGrafter"/>
</dbReference>
<accession>A0A154BRE4</accession>
<dbReference type="PANTHER" id="PTHR30288">
    <property type="entry name" value="FLAGELLAR CAP/ASSEMBLY PROTEIN FLID"/>
    <property type="match status" value="1"/>
</dbReference>
<dbReference type="GO" id="GO:0009424">
    <property type="term" value="C:bacterial-type flagellum hook"/>
    <property type="evidence" value="ECO:0007669"/>
    <property type="project" value="UniProtKB-UniRule"/>
</dbReference>
<evidence type="ECO:0000256" key="3">
    <source>
        <dbReference type="ARBA" id="ARBA00023054"/>
    </source>
</evidence>
<gene>
    <name evidence="8" type="ORF">AXX12_08695</name>
</gene>
<keyword evidence="5" id="KW-0964">Secreted</keyword>
<dbReference type="GO" id="GO:0009421">
    <property type="term" value="C:bacterial-type flagellum filament cap"/>
    <property type="evidence" value="ECO:0007669"/>
    <property type="project" value="InterPro"/>
</dbReference>
<evidence type="ECO:0000259" key="6">
    <source>
        <dbReference type="Pfam" id="PF02465"/>
    </source>
</evidence>
<keyword evidence="9" id="KW-1185">Reference proteome</keyword>
<keyword evidence="3" id="KW-0175">Coiled coil</keyword>
<dbReference type="PANTHER" id="PTHR30288:SF0">
    <property type="entry name" value="FLAGELLAR HOOK-ASSOCIATED PROTEIN 2"/>
    <property type="match status" value="1"/>
</dbReference>
<sequence length="507" mass="55611">MAIRTYGLSGSGMDVDQMVKDMMKARRIQYDKMYQEKTRLEYKKKDFNTIYTTLKEFREKNVFDFRMASQLRPMKATASDSSVATVTANADAVPINHTVEVTSLATAAMSKSAATITTSADKSTLASQFGLDSSASFDVTLNDGVNTKTITVDPTKSIHELAASINNAGLNIRANYDTTLDRFYLYNLQTGSANKLQVTDASVDVGGAAKQFFGDVLKLGAVDTAGTDAMIKIDGVEATAQASNKFTVSGLTFDLKKTGTTTIDVGADVDKAVENVKAFIESYNSTVKKITDELGEKYYRDFNPLTTDQKKDMKDDEIKAWEEKAKSGMLRNDAMLRGLVGDLRINFAEPVSGLNGNYKSATDLGITTASYVDEDGKFVDISSLGGMLSVDEKKLRTALNSDPDALYKIFATTGATNKESGVSRRLYDTLKAGLDKIVVTAGRSADLTGDTDSTLAKRLDDMNKRMSNEERRLKDLEARYYRQFDAMEVALQRMSSQSNWLAQQFSS</sequence>
<dbReference type="InterPro" id="IPR010809">
    <property type="entry name" value="FliD_C"/>
</dbReference>
<dbReference type="InterPro" id="IPR040026">
    <property type="entry name" value="FliD"/>
</dbReference>
<reference evidence="8 9" key="1">
    <citation type="submission" date="2016-02" db="EMBL/GenBank/DDBJ databases">
        <title>Anaerosporomusa subterraneum gen. nov., sp. nov., a spore-forming obligate anaerobe isolated from saprolite.</title>
        <authorList>
            <person name="Choi J.K."/>
            <person name="Shah M."/>
            <person name="Yee N."/>
        </authorList>
    </citation>
    <scope>NUCLEOTIDE SEQUENCE [LARGE SCALE GENOMIC DNA]</scope>
    <source>
        <strain evidence="8 9">RU4</strain>
    </source>
</reference>
<evidence type="ECO:0000256" key="2">
    <source>
        <dbReference type="ARBA" id="ARBA00011255"/>
    </source>
</evidence>
<dbReference type="GO" id="GO:0005576">
    <property type="term" value="C:extracellular region"/>
    <property type="evidence" value="ECO:0007669"/>
    <property type="project" value="UniProtKB-SubCell"/>
</dbReference>
<evidence type="ECO:0000256" key="5">
    <source>
        <dbReference type="RuleBase" id="RU362066"/>
    </source>
</evidence>
<proteinExistence type="inferred from homology"/>
<dbReference type="STRING" id="1794912.AXX12_08695"/>
<dbReference type="Pfam" id="PF02465">
    <property type="entry name" value="FliD_N"/>
    <property type="match status" value="1"/>
</dbReference>
<feature type="domain" description="Flagellar hook-associated protein 2 N-terminal" evidence="6">
    <location>
        <begin position="11"/>
        <end position="108"/>
    </location>
</feature>
<comment type="subcellular location">
    <subcellularLocation>
        <location evidence="5">Secreted</location>
    </subcellularLocation>
    <subcellularLocation>
        <location evidence="5">Bacterial flagellum</location>
    </subcellularLocation>
</comment>
<dbReference type="RefSeq" id="WP_066242077.1">
    <property type="nucleotide sequence ID" value="NZ_LSGP01000017.1"/>
</dbReference>
<dbReference type="Pfam" id="PF07195">
    <property type="entry name" value="FliD_C"/>
    <property type="match status" value="1"/>
</dbReference>
<feature type="domain" description="Flagellar hook-associated protein 2 C-terminal" evidence="7">
    <location>
        <begin position="226"/>
        <end position="495"/>
    </location>
</feature>
<protein>
    <recommendedName>
        <fullName evidence="5">Flagellar hook-associated protein 2</fullName>
        <shortName evidence="5">HAP2</shortName>
    </recommendedName>
    <alternativeName>
        <fullName evidence="5">Flagellar cap protein</fullName>
    </alternativeName>
</protein>
<dbReference type="InterPro" id="IPR003481">
    <property type="entry name" value="FliD_N"/>
</dbReference>
<evidence type="ECO:0000259" key="7">
    <source>
        <dbReference type="Pfam" id="PF07195"/>
    </source>
</evidence>
<dbReference type="EMBL" id="LSGP01000017">
    <property type="protein sequence ID" value="KYZ76501.1"/>
    <property type="molecule type" value="Genomic_DNA"/>
</dbReference>